<dbReference type="AlphaFoldDB" id="A0A8H4NKH0"/>
<dbReference type="SUPFAM" id="SSF52540">
    <property type="entry name" value="P-loop containing nucleoside triphosphate hydrolases"/>
    <property type="match status" value="1"/>
</dbReference>
<dbReference type="InterPro" id="IPR036770">
    <property type="entry name" value="Ankyrin_rpt-contain_sf"/>
</dbReference>
<keyword evidence="2" id="KW-0040">ANK repeat</keyword>
<dbReference type="PANTHER" id="PTHR10039">
    <property type="entry name" value="AMELOGENIN"/>
    <property type="match status" value="1"/>
</dbReference>
<protein>
    <recommendedName>
        <fullName evidence="7">NACHT domain-containing protein</fullName>
    </recommendedName>
</protein>
<evidence type="ECO:0000313" key="5">
    <source>
        <dbReference type="EMBL" id="KAF4436368.1"/>
    </source>
</evidence>
<dbReference type="PROSITE" id="PS50297">
    <property type="entry name" value="ANK_REP_REGION"/>
    <property type="match status" value="1"/>
</dbReference>
<dbReference type="Gene3D" id="1.25.40.20">
    <property type="entry name" value="Ankyrin repeat-containing domain"/>
    <property type="match status" value="1"/>
</dbReference>
<dbReference type="InterPro" id="IPR002110">
    <property type="entry name" value="Ankyrin_rpt"/>
</dbReference>
<evidence type="ECO:0000256" key="1">
    <source>
        <dbReference type="ARBA" id="ARBA00022737"/>
    </source>
</evidence>
<feature type="domain" description="Nephrocystin 3-like N-terminal" evidence="4">
    <location>
        <begin position="217"/>
        <end position="382"/>
    </location>
</feature>
<dbReference type="SMART" id="SM00248">
    <property type="entry name" value="ANK"/>
    <property type="match status" value="2"/>
</dbReference>
<dbReference type="EMBL" id="JAADJG010000808">
    <property type="protein sequence ID" value="KAF4436368.1"/>
    <property type="molecule type" value="Genomic_DNA"/>
</dbReference>
<dbReference type="Gene3D" id="3.40.50.300">
    <property type="entry name" value="P-loop containing nucleotide triphosphate hydrolases"/>
    <property type="match status" value="1"/>
</dbReference>
<comment type="caution">
    <text evidence="5">The sequence shown here is derived from an EMBL/GenBank/DDBJ whole genome shotgun (WGS) entry which is preliminary data.</text>
</comment>
<accession>A0A8H4NKH0</accession>
<dbReference type="InterPro" id="IPR054471">
    <property type="entry name" value="GPIID_WHD"/>
</dbReference>
<dbReference type="OrthoDB" id="366390at2759"/>
<evidence type="ECO:0000313" key="6">
    <source>
        <dbReference type="Proteomes" id="UP000605986"/>
    </source>
</evidence>
<feature type="non-terminal residue" evidence="5">
    <location>
        <position position="1"/>
    </location>
</feature>
<feature type="domain" description="GPI inositol-deacylase winged helix" evidence="3">
    <location>
        <begin position="496"/>
        <end position="578"/>
    </location>
</feature>
<dbReference type="InterPro" id="IPR056884">
    <property type="entry name" value="NPHP3-like_N"/>
</dbReference>
<dbReference type="PROSITE" id="PS50088">
    <property type="entry name" value="ANK_REPEAT"/>
    <property type="match status" value="1"/>
</dbReference>
<evidence type="ECO:0008006" key="7">
    <source>
        <dbReference type="Google" id="ProtNLM"/>
    </source>
</evidence>
<feature type="repeat" description="ANK" evidence="2">
    <location>
        <begin position="697"/>
        <end position="729"/>
    </location>
</feature>
<dbReference type="SUPFAM" id="SSF48403">
    <property type="entry name" value="Ankyrin repeat"/>
    <property type="match status" value="1"/>
</dbReference>
<evidence type="ECO:0000259" key="3">
    <source>
        <dbReference type="Pfam" id="PF22939"/>
    </source>
</evidence>
<organism evidence="5 6">
    <name type="scientific">Fusarium austroafricanum</name>
    <dbReference type="NCBI Taxonomy" id="2364996"/>
    <lineage>
        <taxon>Eukaryota</taxon>
        <taxon>Fungi</taxon>
        <taxon>Dikarya</taxon>
        <taxon>Ascomycota</taxon>
        <taxon>Pezizomycotina</taxon>
        <taxon>Sordariomycetes</taxon>
        <taxon>Hypocreomycetidae</taxon>
        <taxon>Hypocreales</taxon>
        <taxon>Nectriaceae</taxon>
        <taxon>Fusarium</taxon>
        <taxon>Fusarium concolor species complex</taxon>
    </lineage>
</organism>
<dbReference type="Pfam" id="PF24883">
    <property type="entry name" value="NPHP3_N"/>
    <property type="match status" value="1"/>
</dbReference>
<keyword evidence="1" id="KW-0677">Repeat</keyword>
<gene>
    <name evidence="5" type="ORF">F53441_13284</name>
</gene>
<proteinExistence type="predicted"/>
<dbReference type="Pfam" id="PF12796">
    <property type="entry name" value="Ank_2"/>
    <property type="match status" value="1"/>
</dbReference>
<dbReference type="PANTHER" id="PTHR10039:SF16">
    <property type="entry name" value="GPI INOSITOL-DEACYLASE"/>
    <property type="match status" value="1"/>
</dbReference>
<evidence type="ECO:0000256" key="2">
    <source>
        <dbReference type="PROSITE-ProRule" id="PRU00023"/>
    </source>
</evidence>
<sequence length="745" mass="83378">MDPLSATASIIAVIQLSSNVVKYVNAAAGATKERKRLREGVRSCEFILQQLNDGADDSEEGKAWSETIKALEAPDAPLGRLDVALRAIEVKIQPKEGEKKALARLKWPFNEREVGEILAAIEREKSLLGLALDNDCRKLIVEIKKSSNENKRQLAGLMDGLGRIEGSQADLMHGLSRLNIRQDNREAAEQKRRILQWLSPVDPSISHHAALKIHRAGTNDWFLSREEFNNWKQAKNSVLWLTGIPGSGKTILMSTVINSLQECDNEKAYASVAYFYCDFRNPDTRDSLNLLGSLIAQICSQFDSFPKELEEAFERSGTSGLSSSRHRNLHTFSEILMLLTSQHRVAILVDALDECERQLDILKLFSRLGTQGNPLNLLFSSRDEVEIREMLSDFPRIRLDAVCDCLDRDIGCYIDYRLEHDPEFRRRKLKPSFKQKIRESLKIQANGMFLWVRCQLDEIAKLKTVKDIREALNSLPEGLYDTYEAILVKIPKGNVRIVRQILQWLVCNVSNLSLAELHESLAIEPDKDHINEEALLESPEDIDELCPGLIVVTAEGKTSLAHLSVRDYLLSDGIKSNRASAFAFSEVEANSENALSCLAYLSLAELRSGPAGSADDFEARLLRRPFLNHASRWWVAYAQNAKFSSEELDKHARQFFSPSYRPNFMSWVQRAASFGLEHVVRALIAQGAEINAAGGRLGATAFHAAVLRSHVKVMDILFQNGANPNQADNIKITPLHSAAGVGNAE</sequence>
<name>A0A8H4NKH0_9HYPO</name>
<evidence type="ECO:0000259" key="4">
    <source>
        <dbReference type="Pfam" id="PF24883"/>
    </source>
</evidence>
<reference evidence="5" key="1">
    <citation type="submission" date="2020-01" db="EMBL/GenBank/DDBJ databases">
        <title>Identification and distribution of gene clusters putatively required for synthesis of sphingolipid metabolism inhibitors in phylogenetically diverse species of the filamentous fungus Fusarium.</title>
        <authorList>
            <person name="Kim H.-S."/>
            <person name="Busman M."/>
            <person name="Brown D.W."/>
            <person name="Divon H."/>
            <person name="Uhlig S."/>
            <person name="Proctor R.H."/>
        </authorList>
    </citation>
    <scope>NUCLEOTIDE SEQUENCE</scope>
    <source>
        <strain evidence="5">NRRL 53441</strain>
    </source>
</reference>
<keyword evidence="6" id="KW-1185">Reference proteome</keyword>
<dbReference type="Pfam" id="PF22939">
    <property type="entry name" value="WHD_GPIID"/>
    <property type="match status" value="1"/>
</dbReference>
<dbReference type="Proteomes" id="UP000605986">
    <property type="component" value="Unassembled WGS sequence"/>
</dbReference>
<dbReference type="InterPro" id="IPR027417">
    <property type="entry name" value="P-loop_NTPase"/>
</dbReference>